<protein>
    <recommendedName>
        <fullName evidence="4">NUMOD4 domain-containing protein</fullName>
    </recommendedName>
</protein>
<keyword evidence="3" id="KW-1185">Reference proteome</keyword>
<gene>
    <name evidence="2" type="ORF">H9622_13455</name>
</gene>
<organism evidence="2 3">
    <name type="scientific">Microbacterium gallinarum</name>
    <dbReference type="NCBI Taxonomy" id="2762209"/>
    <lineage>
        <taxon>Bacteria</taxon>
        <taxon>Bacillati</taxon>
        <taxon>Actinomycetota</taxon>
        <taxon>Actinomycetes</taxon>
        <taxon>Micrococcales</taxon>
        <taxon>Microbacteriaceae</taxon>
        <taxon>Microbacterium</taxon>
    </lineage>
</organism>
<feature type="region of interest" description="Disordered" evidence="1">
    <location>
        <begin position="75"/>
        <end position="97"/>
    </location>
</feature>
<evidence type="ECO:0000313" key="3">
    <source>
        <dbReference type="Proteomes" id="UP000602532"/>
    </source>
</evidence>
<dbReference type="RefSeq" id="WP_191766913.1">
    <property type="nucleotide sequence ID" value="NZ_JACSPM010000004.1"/>
</dbReference>
<name>A0ABR8X5H6_9MICO</name>
<sequence length="97" mass="11050">MKEQRDWHPILAAHEGPTGTWQMIDAQGRSYGTIEIRRVMNDTEVRYRASFRGEVIGWSTTLRLACERTHREFLRAHGPSGGPIASWGRQDRGGSLE</sequence>
<reference evidence="2 3" key="1">
    <citation type="submission" date="2020-08" db="EMBL/GenBank/DDBJ databases">
        <title>A Genomic Blueprint of the Chicken Gut Microbiome.</title>
        <authorList>
            <person name="Gilroy R."/>
            <person name="Ravi A."/>
            <person name="Getino M."/>
            <person name="Pursley I."/>
            <person name="Horton D.L."/>
            <person name="Alikhan N.-F."/>
            <person name="Baker D."/>
            <person name="Gharbi K."/>
            <person name="Hall N."/>
            <person name="Watson M."/>
            <person name="Adriaenssens E.M."/>
            <person name="Foster-Nyarko E."/>
            <person name="Jarju S."/>
            <person name="Secka A."/>
            <person name="Antonio M."/>
            <person name="Oren A."/>
            <person name="Chaudhuri R."/>
            <person name="La Ragione R.M."/>
            <person name="Hildebrand F."/>
            <person name="Pallen M.J."/>
        </authorList>
    </citation>
    <scope>NUCLEOTIDE SEQUENCE [LARGE SCALE GENOMIC DNA]</scope>
    <source>
        <strain evidence="2 3">Sa1CUA4</strain>
    </source>
</reference>
<proteinExistence type="predicted"/>
<evidence type="ECO:0008006" key="4">
    <source>
        <dbReference type="Google" id="ProtNLM"/>
    </source>
</evidence>
<comment type="caution">
    <text evidence="2">The sequence shown here is derived from an EMBL/GenBank/DDBJ whole genome shotgun (WGS) entry which is preliminary data.</text>
</comment>
<evidence type="ECO:0000256" key="1">
    <source>
        <dbReference type="SAM" id="MobiDB-lite"/>
    </source>
</evidence>
<evidence type="ECO:0000313" key="2">
    <source>
        <dbReference type="EMBL" id="MBD8024588.1"/>
    </source>
</evidence>
<accession>A0ABR8X5H6</accession>
<dbReference type="Proteomes" id="UP000602532">
    <property type="component" value="Unassembled WGS sequence"/>
</dbReference>
<dbReference type="EMBL" id="JACSPM010000004">
    <property type="protein sequence ID" value="MBD8024588.1"/>
    <property type="molecule type" value="Genomic_DNA"/>
</dbReference>